<evidence type="ECO:0000313" key="12">
    <source>
        <dbReference type="EMBL" id="ROO29784.1"/>
    </source>
</evidence>
<dbReference type="SUPFAM" id="SSF51412">
    <property type="entry name" value="Inosine monophosphate dehydrogenase (IMPDH)"/>
    <property type="match status" value="1"/>
</dbReference>
<organism evidence="12 13">
    <name type="scientific">Salinisphaera japonica YTM-1</name>
    <dbReference type="NCBI Taxonomy" id="1209778"/>
    <lineage>
        <taxon>Bacteria</taxon>
        <taxon>Pseudomonadati</taxon>
        <taxon>Pseudomonadota</taxon>
        <taxon>Gammaproteobacteria</taxon>
        <taxon>Salinisphaerales</taxon>
        <taxon>Salinisphaeraceae</taxon>
        <taxon>Salinisphaera</taxon>
    </lineage>
</organism>
<keyword evidence="12" id="KW-0223">Dioxygenase</keyword>
<dbReference type="FunFam" id="3.20.20.70:FF:000154">
    <property type="entry name" value="Probable nitronate monooxygenase"/>
    <property type="match status" value="1"/>
</dbReference>
<dbReference type="GO" id="GO:0018580">
    <property type="term" value="F:nitronate monooxygenase activity"/>
    <property type="evidence" value="ECO:0007669"/>
    <property type="project" value="InterPro"/>
</dbReference>
<protein>
    <recommendedName>
        <fullName evidence="11">Nitronate monooxygenase</fullName>
    </recommendedName>
    <alternativeName>
        <fullName evidence="9">Propionate 3-nitronate monooxygenase</fullName>
    </alternativeName>
</protein>
<comment type="cofactor">
    <cofactor evidence="1">
        <name>FMN</name>
        <dbReference type="ChEBI" id="CHEBI:58210"/>
    </cofactor>
</comment>
<keyword evidence="13" id="KW-1185">Reference proteome</keyword>
<evidence type="ECO:0000256" key="7">
    <source>
        <dbReference type="ARBA" id="ARBA00023002"/>
    </source>
</evidence>
<evidence type="ECO:0000256" key="11">
    <source>
        <dbReference type="ARBA" id="ARBA00067136"/>
    </source>
</evidence>
<dbReference type="InParanoid" id="A0A423PW20"/>
<comment type="caution">
    <text evidence="12">The sequence shown here is derived from an EMBL/GenBank/DDBJ whole genome shotgun (WGS) entry which is preliminary data.</text>
</comment>
<dbReference type="Proteomes" id="UP000285310">
    <property type="component" value="Unassembled WGS sequence"/>
</dbReference>
<dbReference type="PANTHER" id="PTHR42747:SF3">
    <property type="entry name" value="NITRONATE MONOOXYGENASE-RELATED"/>
    <property type="match status" value="1"/>
</dbReference>
<keyword evidence="6" id="KW-0547">Nucleotide-binding</keyword>
<keyword evidence="3" id="KW-0216">Detoxification</keyword>
<dbReference type="InterPro" id="IPR004136">
    <property type="entry name" value="NMO"/>
</dbReference>
<dbReference type="PANTHER" id="PTHR42747">
    <property type="entry name" value="NITRONATE MONOOXYGENASE-RELATED"/>
    <property type="match status" value="1"/>
</dbReference>
<evidence type="ECO:0000256" key="4">
    <source>
        <dbReference type="ARBA" id="ARBA00022630"/>
    </source>
</evidence>
<dbReference type="AlphaFoldDB" id="A0A423PW20"/>
<dbReference type="GO" id="GO:0009636">
    <property type="term" value="P:response to toxic substance"/>
    <property type="evidence" value="ECO:0007669"/>
    <property type="project" value="UniProtKB-KW"/>
</dbReference>
<dbReference type="GO" id="GO:0051213">
    <property type="term" value="F:dioxygenase activity"/>
    <property type="evidence" value="ECO:0007669"/>
    <property type="project" value="UniProtKB-KW"/>
</dbReference>
<evidence type="ECO:0000256" key="2">
    <source>
        <dbReference type="ARBA" id="ARBA00009881"/>
    </source>
</evidence>
<keyword evidence="8" id="KW-0503">Monooxygenase</keyword>
<dbReference type="Gene3D" id="3.20.20.70">
    <property type="entry name" value="Aldolase class I"/>
    <property type="match status" value="1"/>
</dbReference>
<dbReference type="CDD" id="cd04730">
    <property type="entry name" value="NPD_like"/>
    <property type="match status" value="1"/>
</dbReference>
<keyword evidence="5" id="KW-0288">FMN</keyword>
<dbReference type="InterPro" id="IPR013785">
    <property type="entry name" value="Aldolase_TIM"/>
</dbReference>
<accession>A0A423PW20</accession>
<evidence type="ECO:0000256" key="5">
    <source>
        <dbReference type="ARBA" id="ARBA00022643"/>
    </source>
</evidence>
<reference evidence="12 13" key="1">
    <citation type="submission" date="2013-10" db="EMBL/GenBank/DDBJ databases">
        <title>Salinisphaera japonica YTM-1 Genome Sequencing.</title>
        <authorList>
            <person name="Lai Q."/>
            <person name="Li C."/>
            <person name="Shao Z."/>
        </authorList>
    </citation>
    <scope>NUCLEOTIDE SEQUENCE [LARGE SCALE GENOMIC DNA]</scope>
    <source>
        <strain evidence="12 13">YTM-1</strain>
    </source>
</reference>
<comment type="similarity">
    <text evidence="2">Belongs to the nitronate monooxygenase family. NMO class I subfamily.</text>
</comment>
<evidence type="ECO:0000313" key="13">
    <source>
        <dbReference type="Proteomes" id="UP000285310"/>
    </source>
</evidence>
<evidence type="ECO:0000256" key="8">
    <source>
        <dbReference type="ARBA" id="ARBA00023033"/>
    </source>
</evidence>
<dbReference type="EMBL" id="AYKG01000013">
    <property type="protein sequence ID" value="ROO29784.1"/>
    <property type="molecule type" value="Genomic_DNA"/>
</dbReference>
<sequence length="345" mass="35511">MVDQLSLRHPIVQAPMAGVTTPALAAAVSEAGALGSLGLGASSPEKAREEIEGVRALTDRAFNVNFFCHASPASGAKTRRAWLAHLAPYFQAQGAAVPDDLANIYQPINDNPAMQVVILETRPPVVSFHFGVPSAALVDGIHDYGGQVWICVTTPGEAAQAVDGGADALIAQGVEAGGHRGNFEAENDAEFGLVALLRILESTYSLPIIAAGGLMDGVAIRGVLSLGAAAAQLGTAFVACPESAAAPAYRDALRMGQATEITQAISGRPARGLIGPFQSDIAPGAPWVPDYPLAYDAAKQLHAAAKANGDHRYAPNWAGQGVALSRELAAGDLVLALVDEMISPS</sequence>
<dbReference type="GO" id="GO:0000166">
    <property type="term" value="F:nucleotide binding"/>
    <property type="evidence" value="ECO:0007669"/>
    <property type="project" value="UniProtKB-KW"/>
</dbReference>
<name>A0A423PW20_9GAMM</name>
<keyword evidence="7" id="KW-0560">Oxidoreductase</keyword>
<gene>
    <name evidence="12" type="ORF">SAJA_05820</name>
</gene>
<proteinExistence type="inferred from homology"/>
<evidence type="ECO:0000256" key="1">
    <source>
        <dbReference type="ARBA" id="ARBA00001917"/>
    </source>
</evidence>
<keyword evidence="4" id="KW-0285">Flavoprotein</keyword>
<dbReference type="Pfam" id="PF03060">
    <property type="entry name" value="NMO"/>
    <property type="match status" value="1"/>
</dbReference>
<evidence type="ECO:0000256" key="6">
    <source>
        <dbReference type="ARBA" id="ARBA00022741"/>
    </source>
</evidence>
<evidence type="ECO:0000256" key="10">
    <source>
        <dbReference type="ARBA" id="ARBA00049401"/>
    </source>
</evidence>
<comment type="catalytic activity">
    <reaction evidence="10">
        <text>3 propionate 3-nitronate + 3 O2 + H2O = 3 3-oxopropanoate + 2 nitrate + nitrite + H2O2 + 3 H(+)</text>
        <dbReference type="Rhea" id="RHEA:57332"/>
        <dbReference type="ChEBI" id="CHEBI:15377"/>
        <dbReference type="ChEBI" id="CHEBI:15378"/>
        <dbReference type="ChEBI" id="CHEBI:15379"/>
        <dbReference type="ChEBI" id="CHEBI:16240"/>
        <dbReference type="ChEBI" id="CHEBI:16301"/>
        <dbReference type="ChEBI" id="CHEBI:17632"/>
        <dbReference type="ChEBI" id="CHEBI:33190"/>
        <dbReference type="ChEBI" id="CHEBI:136067"/>
    </reaction>
</comment>
<evidence type="ECO:0000256" key="3">
    <source>
        <dbReference type="ARBA" id="ARBA00022575"/>
    </source>
</evidence>
<evidence type="ECO:0000256" key="9">
    <source>
        <dbReference type="ARBA" id="ARBA00031155"/>
    </source>
</evidence>